<comment type="caution">
    <text evidence="1">The sequence shown here is derived from an EMBL/GenBank/DDBJ whole genome shotgun (WGS) entry which is preliminary data.</text>
</comment>
<name>A0ABQ3ZSR6_9ACTN</name>
<dbReference type="Proteomes" id="UP000603200">
    <property type="component" value="Unassembled WGS sequence"/>
</dbReference>
<keyword evidence="2" id="KW-1185">Reference proteome</keyword>
<proteinExistence type="predicted"/>
<evidence type="ECO:0000313" key="2">
    <source>
        <dbReference type="Proteomes" id="UP000603200"/>
    </source>
</evidence>
<organism evidence="1 2">
    <name type="scientific">Winogradskya humida</name>
    <dbReference type="NCBI Taxonomy" id="113566"/>
    <lineage>
        <taxon>Bacteria</taxon>
        <taxon>Bacillati</taxon>
        <taxon>Actinomycetota</taxon>
        <taxon>Actinomycetes</taxon>
        <taxon>Micromonosporales</taxon>
        <taxon>Micromonosporaceae</taxon>
        <taxon>Winogradskya</taxon>
    </lineage>
</organism>
<sequence>MDLWTLWAAGLLLWVDILGASRERDWLVTCNVVTGIPCGAGHCGVPLPEGAAVPVLPGVDVIGLAGGVGESVTVDGTCTAQGAGMIPC</sequence>
<protein>
    <submittedName>
        <fullName evidence="1">Uncharacterized protein</fullName>
    </submittedName>
</protein>
<evidence type="ECO:0000313" key="1">
    <source>
        <dbReference type="EMBL" id="GIE21626.1"/>
    </source>
</evidence>
<dbReference type="EMBL" id="BOMN01000058">
    <property type="protein sequence ID" value="GIE21626.1"/>
    <property type="molecule type" value="Genomic_DNA"/>
</dbReference>
<accession>A0ABQ3ZSR6</accession>
<reference evidence="1 2" key="1">
    <citation type="submission" date="2021-01" db="EMBL/GenBank/DDBJ databases">
        <title>Whole genome shotgun sequence of Actinoplanes humidus NBRC 14915.</title>
        <authorList>
            <person name="Komaki H."/>
            <person name="Tamura T."/>
        </authorList>
    </citation>
    <scope>NUCLEOTIDE SEQUENCE [LARGE SCALE GENOMIC DNA]</scope>
    <source>
        <strain evidence="1 2">NBRC 14915</strain>
    </source>
</reference>
<gene>
    <name evidence="1" type="ORF">Ahu01nite_047280</name>
</gene>